<keyword evidence="3" id="KW-1003">Cell membrane</keyword>
<dbReference type="InterPro" id="IPR036259">
    <property type="entry name" value="MFS_trans_sf"/>
</dbReference>
<dbReference type="PROSITE" id="PS50850">
    <property type="entry name" value="MFS"/>
    <property type="match status" value="1"/>
</dbReference>
<dbReference type="GO" id="GO:0005886">
    <property type="term" value="C:plasma membrane"/>
    <property type="evidence" value="ECO:0007669"/>
    <property type="project" value="UniProtKB-SubCell"/>
</dbReference>
<protein>
    <submittedName>
        <fullName evidence="9">MFS transporter</fullName>
    </submittedName>
</protein>
<evidence type="ECO:0000256" key="2">
    <source>
        <dbReference type="ARBA" id="ARBA00022448"/>
    </source>
</evidence>
<dbReference type="AlphaFoldDB" id="A0A934JSY0"/>
<evidence type="ECO:0000256" key="7">
    <source>
        <dbReference type="SAM" id="Phobius"/>
    </source>
</evidence>
<feature type="transmembrane region" description="Helical" evidence="7">
    <location>
        <begin position="225"/>
        <end position="246"/>
    </location>
</feature>
<dbReference type="Pfam" id="PF07690">
    <property type="entry name" value="MFS_1"/>
    <property type="match status" value="1"/>
</dbReference>
<dbReference type="PANTHER" id="PTHR23517">
    <property type="entry name" value="RESISTANCE PROTEIN MDTM, PUTATIVE-RELATED-RELATED"/>
    <property type="match status" value="1"/>
</dbReference>
<comment type="subcellular location">
    <subcellularLocation>
        <location evidence="1">Cell membrane</location>
        <topology evidence="1">Multi-pass membrane protein</topology>
    </subcellularLocation>
</comment>
<keyword evidence="6 7" id="KW-0472">Membrane</keyword>
<dbReference type="CDD" id="cd17329">
    <property type="entry name" value="MFS_MdtH_MDR_like"/>
    <property type="match status" value="1"/>
</dbReference>
<feature type="transmembrane region" description="Helical" evidence="7">
    <location>
        <begin position="382"/>
        <end position="402"/>
    </location>
</feature>
<evidence type="ECO:0000259" key="8">
    <source>
        <dbReference type="PROSITE" id="PS50850"/>
    </source>
</evidence>
<evidence type="ECO:0000256" key="6">
    <source>
        <dbReference type="ARBA" id="ARBA00023136"/>
    </source>
</evidence>
<dbReference type="Proteomes" id="UP000628710">
    <property type="component" value="Unassembled WGS sequence"/>
</dbReference>
<sequence length="418" mass="45812">MFSHRLMKNWLFLSPAGRVLVINGFTFNLGFYMLLPYLADHLQHDLGISGWYVGLIIGLRVLSQQGLFLVGGTLGDRLGYKQLILLGCAVRIAGFALLGIGESIPALILGAFLSGFAGALFTPSSQAYLASEYPEQRSRDKVFALQSLTSEAGMLLGPLVGLALIYVDFLWVGVFSSGIFAALLLIQWRYLPELASQQTDLSAASATNIVIPFWRQWARMLTHKAFMYFVLCSSVYHLLFHQLYIAIPHEVRNVTQDVSIITWVFATSSIMGVLMQMPISRFVEARLGTALGMGLGMSIMGMGYLWLTLSFSSLPALPFMLCAAFFSIGSMLVFPLLGAYVPKFCSAKELGSHYGLYSCIGGLYAFLGNISTGWLLSSTNVSHVWIWAGLACCGLLAGIFLFQQVNNHKSVTNLHSSN</sequence>
<dbReference type="InterPro" id="IPR020846">
    <property type="entry name" value="MFS_dom"/>
</dbReference>
<feature type="transmembrane region" description="Helical" evidence="7">
    <location>
        <begin position="354"/>
        <end position="376"/>
    </location>
</feature>
<name>A0A934JSY0_9GAMM</name>
<dbReference type="SUPFAM" id="SSF103473">
    <property type="entry name" value="MFS general substrate transporter"/>
    <property type="match status" value="1"/>
</dbReference>
<comment type="caution">
    <text evidence="9">The sequence shown here is derived from an EMBL/GenBank/DDBJ whole genome shotgun (WGS) entry which is preliminary data.</text>
</comment>
<dbReference type="InterPro" id="IPR050171">
    <property type="entry name" value="MFS_Transporters"/>
</dbReference>
<keyword evidence="4 7" id="KW-0812">Transmembrane</keyword>
<dbReference type="GO" id="GO:0022857">
    <property type="term" value="F:transmembrane transporter activity"/>
    <property type="evidence" value="ECO:0007669"/>
    <property type="project" value="InterPro"/>
</dbReference>
<dbReference type="RefSeq" id="WP_199469732.1">
    <property type="nucleotide sequence ID" value="NZ_JAEMNX010000023.1"/>
</dbReference>
<feature type="transmembrane region" description="Helical" evidence="7">
    <location>
        <begin position="258"/>
        <end position="275"/>
    </location>
</feature>
<keyword evidence="5 7" id="KW-1133">Transmembrane helix</keyword>
<keyword evidence="10" id="KW-1185">Reference proteome</keyword>
<feature type="domain" description="Major facilitator superfamily (MFS) profile" evidence="8">
    <location>
        <begin position="16"/>
        <end position="406"/>
    </location>
</feature>
<keyword evidence="2" id="KW-0813">Transport</keyword>
<organism evidence="9 10">
    <name type="scientific">Marinomonas transparens</name>
    <dbReference type="NCBI Taxonomy" id="2795388"/>
    <lineage>
        <taxon>Bacteria</taxon>
        <taxon>Pseudomonadati</taxon>
        <taxon>Pseudomonadota</taxon>
        <taxon>Gammaproteobacteria</taxon>
        <taxon>Oceanospirillales</taxon>
        <taxon>Oceanospirillaceae</taxon>
        <taxon>Marinomonas</taxon>
    </lineage>
</organism>
<dbReference type="EMBL" id="JAEMNX010000023">
    <property type="protein sequence ID" value="MBJ7539328.1"/>
    <property type="molecule type" value="Genomic_DNA"/>
</dbReference>
<feature type="transmembrane region" description="Helical" evidence="7">
    <location>
        <begin position="169"/>
        <end position="188"/>
    </location>
</feature>
<reference evidence="9" key="1">
    <citation type="submission" date="2020-12" db="EMBL/GenBank/DDBJ databases">
        <title>Marinomonas arctica sp. nov., a psychrotolerant bacterium isolated from the Arctic.</title>
        <authorList>
            <person name="Zhang Y."/>
        </authorList>
    </citation>
    <scope>NUCLEOTIDE SEQUENCE</scope>
    <source>
        <strain evidence="9">C1424</strain>
    </source>
</reference>
<evidence type="ECO:0000256" key="4">
    <source>
        <dbReference type="ARBA" id="ARBA00022692"/>
    </source>
</evidence>
<gene>
    <name evidence="9" type="ORF">I8J31_16745</name>
</gene>
<dbReference type="InterPro" id="IPR011701">
    <property type="entry name" value="MFS"/>
</dbReference>
<feature type="transmembrane region" description="Helical" evidence="7">
    <location>
        <begin position="287"/>
        <end position="306"/>
    </location>
</feature>
<evidence type="ECO:0000256" key="5">
    <source>
        <dbReference type="ARBA" id="ARBA00022989"/>
    </source>
</evidence>
<evidence type="ECO:0000256" key="3">
    <source>
        <dbReference type="ARBA" id="ARBA00022475"/>
    </source>
</evidence>
<evidence type="ECO:0000313" key="10">
    <source>
        <dbReference type="Proteomes" id="UP000628710"/>
    </source>
</evidence>
<evidence type="ECO:0000313" key="9">
    <source>
        <dbReference type="EMBL" id="MBJ7539328.1"/>
    </source>
</evidence>
<evidence type="ECO:0000256" key="1">
    <source>
        <dbReference type="ARBA" id="ARBA00004651"/>
    </source>
</evidence>
<dbReference type="PANTHER" id="PTHR23517:SF2">
    <property type="entry name" value="MULTIDRUG RESISTANCE PROTEIN MDTH"/>
    <property type="match status" value="1"/>
</dbReference>
<feature type="transmembrane region" description="Helical" evidence="7">
    <location>
        <begin position="51"/>
        <end position="71"/>
    </location>
</feature>
<dbReference type="Gene3D" id="1.20.1250.20">
    <property type="entry name" value="MFS general substrate transporter like domains"/>
    <property type="match status" value="1"/>
</dbReference>
<feature type="transmembrane region" description="Helical" evidence="7">
    <location>
        <begin position="20"/>
        <end position="39"/>
    </location>
</feature>
<accession>A0A934JSY0</accession>
<feature type="transmembrane region" description="Helical" evidence="7">
    <location>
        <begin position="318"/>
        <end position="342"/>
    </location>
</feature>
<proteinExistence type="predicted"/>